<dbReference type="EMBL" id="ML996091">
    <property type="protein sequence ID" value="KAF2149230.1"/>
    <property type="molecule type" value="Genomic_DNA"/>
</dbReference>
<protein>
    <submittedName>
        <fullName evidence="1">Uncharacterized protein</fullName>
    </submittedName>
</protein>
<evidence type="ECO:0000313" key="1">
    <source>
        <dbReference type="EMBL" id="KAF2149230.1"/>
    </source>
</evidence>
<sequence length="166" mass="18038">MKVAILQPGLAVPPFVLSPCDTRKFHCRQKVQASCHKIRVEYRPQSHKSPITPGPNHSLSTLHESLIVAEFSTFSPMVPQLLPWPLTMNLTVSITHIVPLHRCMSVVVVPPKSKVPAANVSHGMLVRIFSLPLSDSEYDAGHCANSPYGPKCDSGNSSPAQPGARC</sequence>
<dbReference type="AlphaFoldDB" id="A0A9P4IWY5"/>
<name>A0A9P4IWY5_9PEZI</name>
<dbReference type="Proteomes" id="UP000799439">
    <property type="component" value="Unassembled WGS sequence"/>
</dbReference>
<proteinExistence type="predicted"/>
<reference evidence="1" key="1">
    <citation type="journal article" date="2020" name="Stud. Mycol.">
        <title>101 Dothideomycetes genomes: a test case for predicting lifestyles and emergence of pathogens.</title>
        <authorList>
            <person name="Haridas S."/>
            <person name="Albert R."/>
            <person name="Binder M."/>
            <person name="Bloem J."/>
            <person name="Labutti K."/>
            <person name="Salamov A."/>
            <person name="Andreopoulos B."/>
            <person name="Baker S."/>
            <person name="Barry K."/>
            <person name="Bills G."/>
            <person name="Bluhm B."/>
            <person name="Cannon C."/>
            <person name="Castanera R."/>
            <person name="Culley D."/>
            <person name="Daum C."/>
            <person name="Ezra D."/>
            <person name="Gonzalez J."/>
            <person name="Henrissat B."/>
            <person name="Kuo A."/>
            <person name="Liang C."/>
            <person name="Lipzen A."/>
            <person name="Lutzoni F."/>
            <person name="Magnuson J."/>
            <person name="Mondo S."/>
            <person name="Nolan M."/>
            <person name="Ohm R."/>
            <person name="Pangilinan J."/>
            <person name="Park H.-J."/>
            <person name="Ramirez L."/>
            <person name="Alfaro M."/>
            <person name="Sun H."/>
            <person name="Tritt A."/>
            <person name="Yoshinaga Y."/>
            <person name="Zwiers L.-H."/>
            <person name="Turgeon B."/>
            <person name="Goodwin S."/>
            <person name="Spatafora J."/>
            <person name="Crous P."/>
            <person name="Grigoriev I."/>
        </authorList>
    </citation>
    <scope>NUCLEOTIDE SEQUENCE</scope>
    <source>
        <strain evidence="1">CBS 260.36</strain>
    </source>
</reference>
<organism evidence="1 2">
    <name type="scientific">Myriangium duriaei CBS 260.36</name>
    <dbReference type="NCBI Taxonomy" id="1168546"/>
    <lineage>
        <taxon>Eukaryota</taxon>
        <taxon>Fungi</taxon>
        <taxon>Dikarya</taxon>
        <taxon>Ascomycota</taxon>
        <taxon>Pezizomycotina</taxon>
        <taxon>Dothideomycetes</taxon>
        <taxon>Dothideomycetidae</taxon>
        <taxon>Myriangiales</taxon>
        <taxon>Myriangiaceae</taxon>
        <taxon>Myriangium</taxon>
    </lineage>
</organism>
<comment type="caution">
    <text evidence="1">The sequence shown here is derived from an EMBL/GenBank/DDBJ whole genome shotgun (WGS) entry which is preliminary data.</text>
</comment>
<accession>A0A9P4IWY5</accession>
<keyword evidence="2" id="KW-1185">Reference proteome</keyword>
<evidence type="ECO:0000313" key="2">
    <source>
        <dbReference type="Proteomes" id="UP000799439"/>
    </source>
</evidence>
<gene>
    <name evidence="1" type="ORF">K461DRAFT_43032</name>
</gene>